<dbReference type="SUPFAM" id="SSF160544">
    <property type="entry name" value="EscU C-terminal domain-like"/>
    <property type="match status" value="1"/>
</dbReference>
<dbReference type="OrthoDB" id="9810419at2"/>
<dbReference type="GO" id="GO:0009306">
    <property type="term" value="P:protein secretion"/>
    <property type="evidence" value="ECO:0007669"/>
    <property type="project" value="InterPro"/>
</dbReference>
<dbReference type="Proteomes" id="UP000284277">
    <property type="component" value="Unassembled WGS sequence"/>
</dbReference>
<organism evidence="2 3">
    <name type="scientific">Lacrimispora algidixylanolytica</name>
    <dbReference type="NCBI Taxonomy" id="94868"/>
    <lineage>
        <taxon>Bacteria</taxon>
        <taxon>Bacillati</taxon>
        <taxon>Bacillota</taxon>
        <taxon>Clostridia</taxon>
        <taxon>Lachnospirales</taxon>
        <taxon>Lachnospiraceae</taxon>
        <taxon>Lacrimispora</taxon>
    </lineage>
</organism>
<dbReference type="InterPro" id="IPR029025">
    <property type="entry name" value="T3SS_substrate_exporter_C"/>
</dbReference>
<dbReference type="Gene3D" id="3.40.1690.10">
    <property type="entry name" value="secretion proteins EscU"/>
    <property type="match status" value="1"/>
</dbReference>
<accession>A0A419T619</accession>
<evidence type="ECO:0000256" key="1">
    <source>
        <dbReference type="SAM" id="MobiDB-lite"/>
    </source>
</evidence>
<evidence type="ECO:0000313" key="3">
    <source>
        <dbReference type="Proteomes" id="UP000284277"/>
    </source>
</evidence>
<dbReference type="EMBL" id="MCIA01000008">
    <property type="protein sequence ID" value="RKD32990.1"/>
    <property type="molecule type" value="Genomic_DNA"/>
</dbReference>
<name>A0A419T619_9FIRM</name>
<gene>
    <name evidence="2" type="ORF">BET01_15350</name>
</gene>
<evidence type="ECO:0000313" key="2">
    <source>
        <dbReference type="EMBL" id="RKD32990.1"/>
    </source>
</evidence>
<sequence>MSEFKNTLNKKAVAIKYDENKNAAPVIVASGMGYMAEKIIETANESGVPVYEDNSLASILTQLELGAQVPEELYHAIVDIYLYFLEYVPDIKEKFLTENSDDSNSKDLESPGTEE</sequence>
<dbReference type="PANTHER" id="PTHR30531:SF12">
    <property type="entry name" value="FLAGELLAR BIOSYNTHETIC PROTEIN FLHB"/>
    <property type="match status" value="1"/>
</dbReference>
<feature type="region of interest" description="Disordered" evidence="1">
    <location>
        <begin position="96"/>
        <end position="115"/>
    </location>
</feature>
<dbReference type="AlphaFoldDB" id="A0A419T619"/>
<keyword evidence="3" id="KW-1185">Reference proteome</keyword>
<reference evidence="2 3" key="1">
    <citation type="submission" date="2016-08" db="EMBL/GenBank/DDBJ databases">
        <title>A new outlook on sporulation: Clostridium algidixylanolyticum.</title>
        <authorList>
            <person name="Poppleton D.I."/>
            <person name="Gribaldo S."/>
        </authorList>
    </citation>
    <scope>NUCLEOTIDE SEQUENCE [LARGE SCALE GENOMIC DNA]</scope>
    <source>
        <strain evidence="2 3">SPL73</strain>
    </source>
</reference>
<dbReference type="GO" id="GO:0005886">
    <property type="term" value="C:plasma membrane"/>
    <property type="evidence" value="ECO:0007669"/>
    <property type="project" value="TreeGrafter"/>
</dbReference>
<dbReference type="RefSeq" id="WP_120196001.1">
    <property type="nucleotide sequence ID" value="NZ_MCIA01000008.1"/>
</dbReference>
<dbReference type="Pfam" id="PF01312">
    <property type="entry name" value="Bac_export_2"/>
    <property type="match status" value="1"/>
</dbReference>
<dbReference type="PANTHER" id="PTHR30531">
    <property type="entry name" value="FLAGELLAR BIOSYNTHETIC PROTEIN FLHB"/>
    <property type="match status" value="1"/>
</dbReference>
<proteinExistence type="predicted"/>
<dbReference type="InterPro" id="IPR006135">
    <property type="entry name" value="T3SS_substrate_exporter"/>
</dbReference>
<protein>
    <submittedName>
        <fullName evidence="2">Type III secretion protein</fullName>
    </submittedName>
</protein>
<comment type="caution">
    <text evidence="2">The sequence shown here is derived from an EMBL/GenBank/DDBJ whole genome shotgun (WGS) entry which is preliminary data.</text>
</comment>